<proteinExistence type="predicted"/>
<feature type="transmembrane region" description="Helical" evidence="8">
    <location>
        <begin position="104"/>
        <end position="126"/>
    </location>
</feature>
<feature type="transmembrane region" description="Helical" evidence="8">
    <location>
        <begin position="222"/>
        <end position="241"/>
    </location>
</feature>
<accession>A0A0P6X6Z9</accession>
<dbReference type="STRING" id="229920.ADM99_15500"/>
<keyword evidence="6 8" id="KW-1133">Transmembrane helix</keyword>
<evidence type="ECO:0000256" key="8">
    <source>
        <dbReference type="SAM" id="Phobius"/>
    </source>
</evidence>
<dbReference type="PANTHER" id="PTHR32196:SF21">
    <property type="entry name" value="ABC TRANSPORTER PERMEASE PROTEIN YPHD-RELATED"/>
    <property type="match status" value="1"/>
</dbReference>
<dbReference type="Proteomes" id="UP000050430">
    <property type="component" value="Unassembled WGS sequence"/>
</dbReference>
<evidence type="ECO:0000256" key="2">
    <source>
        <dbReference type="ARBA" id="ARBA00022448"/>
    </source>
</evidence>
<feature type="transmembrane region" description="Helical" evidence="8">
    <location>
        <begin position="12"/>
        <end position="32"/>
    </location>
</feature>
<dbReference type="Pfam" id="PF02653">
    <property type="entry name" value="BPD_transp_2"/>
    <property type="match status" value="1"/>
</dbReference>
<evidence type="ECO:0000256" key="6">
    <source>
        <dbReference type="ARBA" id="ARBA00022989"/>
    </source>
</evidence>
<organism evidence="9 10">
    <name type="scientific">Leptolinea tardivitalis</name>
    <dbReference type="NCBI Taxonomy" id="229920"/>
    <lineage>
        <taxon>Bacteria</taxon>
        <taxon>Bacillati</taxon>
        <taxon>Chloroflexota</taxon>
        <taxon>Anaerolineae</taxon>
        <taxon>Anaerolineales</taxon>
        <taxon>Anaerolineaceae</taxon>
        <taxon>Leptolinea</taxon>
    </lineage>
</organism>
<dbReference type="CDD" id="cd06579">
    <property type="entry name" value="TM_PBP1_transp_AraH_like"/>
    <property type="match status" value="1"/>
</dbReference>
<feature type="transmembrane region" description="Helical" evidence="8">
    <location>
        <begin position="133"/>
        <end position="151"/>
    </location>
</feature>
<dbReference type="PANTHER" id="PTHR32196">
    <property type="entry name" value="ABC TRANSPORTER PERMEASE PROTEIN YPHD-RELATED-RELATED"/>
    <property type="match status" value="1"/>
</dbReference>
<keyword evidence="7 8" id="KW-0472">Membrane</keyword>
<sequence>MTQMKKFIRQDTTLTVLLGLLIFLILLFGSILQDKFFSFDNIQSMGYQIPEFAFLALAMSIAMITGGIDLSVVANANMAGIMAGYVLTGAVFGLNSGMSDLTLVIIAILVALIVATLGGVFNGILIAKFSVPAILATLGTMTFYNGISTAITEGKGVVGFPDNYLSIGTSAPLGIPLVFYIFFIAFAVVAFVMVRTPFGQSIYLYGENRIASLFSGIKNEKMIIKTYALAGFLSGIAAIIMTSRVNSAKYNYGDSYLLQAILVAVLGGINPNGGRGKVTNVIIGILILQILQSAFTLFAFSPYAKRMIFGFMLLLIMVINFIIDKWGARSKSIAKDSEVVPQEAK</sequence>
<evidence type="ECO:0000313" key="9">
    <source>
        <dbReference type="EMBL" id="KPL70744.1"/>
    </source>
</evidence>
<evidence type="ECO:0008006" key="11">
    <source>
        <dbReference type="Google" id="ProtNLM"/>
    </source>
</evidence>
<dbReference type="InterPro" id="IPR001851">
    <property type="entry name" value="ABC_transp_permease"/>
</dbReference>
<name>A0A0P6X6Z9_9CHLR</name>
<dbReference type="GO" id="GO:0005886">
    <property type="term" value="C:plasma membrane"/>
    <property type="evidence" value="ECO:0007669"/>
    <property type="project" value="UniProtKB-SubCell"/>
</dbReference>
<comment type="caution">
    <text evidence="9">The sequence shown here is derived from an EMBL/GenBank/DDBJ whole genome shotgun (WGS) entry which is preliminary data.</text>
</comment>
<evidence type="ECO:0000256" key="1">
    <source>
        <dbReference type="ARBA" id="ARBA00004651"/>
    </source>
</evidence>
<keyword evidence="3" id="KW-1003">Cell membrane</keyword>
<feature type="transmembrane region" description="Helical" evidence="8">
    <location>
        <begin position="281"/>
        <end position="300"/>
    </location>
</feature>
<dbReference type="AlphaFoldDB" id="A0A0P6X6Z9"/>
<evidence type="ECO:0000256" key="5">
    <source>
        <dbReference type="ARBA" id="ARBA00022692"/>
    </source>
</evidence>
<feature type="transmembrane region" description="Helical" evidence="8">
    <location>
        <begin position="79"/>
        <end position="98"/>
    </location>
</feature>
<feature type="transmembrane region" description="Helical" evidence="8">
    <location>
        <begin position="253"/>
        <end position="269"/>
    </location>
</feature>
<keyword evidence="5 8" id="KW-0812">Transmembrane</keyword>
<evidence type="ECO:0000256" key="4">
    <source>
        <dbReference type="ARBA" id="ARBA00022519"/>
    </source>
</evidence>
<dbReference type="EMBL" id="LGCK01000014">
    <property type="protein sequence ID" value="KPL70744.1"/>
    <property type="molecule type" value="Genomic_DNA"/>
</dbReference>
<keyword evidence="2" id="KW-0813">Transport</keyword>
<gene>
    <name evidence="9" type="ORF">ADM99_15500</name>
</gene>
<dbReference type="GO" id="GO:0022857">
    <property type="term" value="F:transmembrane transporter activity"/>
    <property type="evidence" value="ECO:0007669"/>
    <property type="project" value="InterPro"/>
</dbReference>
<feature type="transmembrane region" description="Helical" evidence="8">
    <location>
        <begin position="306"/>
        <end position="323"/>
    </location>
</feature>
<evidence type="ECO:0000256" key="7">
    <source>
        <dbReference type="ARBA" id="ARBA00023136"/>
    </source>
</evidence>
<reference evidence="9 10" key="1">
    <citation type="submission" date="2015-07" db="EMBL/GenBank/DDBJ databases">
        <title>Genome sequence of Leptolinea tardivitalis DSM 16556.</title>
        <authorList>
            <person name="Hemp J."/>
            <person name="Ward L.M."/>
            <person name="Pace L.A."/>
            <person name="Fischer W.W."/>
        </authorList>
    </citation>
    <scope>NUCLEOTIDE SEQUENCE [LARGE SCALE GENOMIC DNA]</scope>
    <source>
        <strain evidence="9 10">YMTK-2</strain>
    </source>
</reference>
<feature type="transmembrane region" description="Helical" evidence="8">
    <location>
        <begin position="52"/>
        <end position="72"/>
    </location>
</feature>
<comment type="subcellular location">
    <subcellularLocation>
        <location evidence="1">Cell membrane</location>
        <topology evidence="1">Multi-pass membrane protein</topology>
    </subcellularLocation>
</comment>
<feature type="transmembrane region" description="Helical" evidence="8">
    <location>
        <begin position="171"/>
        <end position="194"/>
    </location>
</feature>
<keyword evidence="10" id="KW-1185">Reference proteome</keyword>
<evidence type="ECO:0000256" key="3">
    <source>
        <dbReference type="ARBA" id="ARBA00022475"/>
    </source>
</evidence>
<protein>
    <recommendedName>
        <fullName evidence="11">ABC transporter permease</fullName>
    </recommendedName>
</protein>
<keyword evidence="4" id="KW-0997">Cell inner membrane</keyword>
<evidence type="ECO:0000313" key="10">
    <source>
        <dbReference type="Proteomes" id="UP000050430"/>
    </source>
</evidence>